<name>A0ABV7PMX1_9BURK</name>
<reference evidence="2" key="1">
    <citation type="journal article" date="2019" name="Int. J. Syst. Evol. Microbiol.">
        <title>The Global Catalogue of Microorganisms (GCM) 10K type strain sequencing project: providing services to taxonomists for standard genome sequencing and annotation.</title>
        <authorList>
            <consortium name="The Broad Institute Genomics Platform"/>
            <consortium name="The Broad Institute Genome Sequencing Center for Infectious Disease"/>
            <person name="Wu L."/>
            <person name="Ma J."/>
        </authorList>
    </citation>
    <scope>NUCLEOTIDE SEQUENCE [LARGE SCALE GENOMIC DNA]</scope>
    <source>
        <strain evidence="2">CCM 7480</strain>
    </source>
</reference>
<evidence type="ECO:0000313" key="2">
    <source>
        <dbReference type="Proteomes" id="UP001595665"/>
    </source>
</evidence>
<keyword evidence="2" id="KW-1185">Reference proteome</keyword>
<organism evidence="1 2">
    <name type="scientific">Massilia haematophila</name>
    <dbReference type="NCBI Taxonomy" id="457923"/>
    <lineage>
        <taxon>Bacteria</taxon>
        <taxon>Pseudomonadati</taxon>
        <taxon>Pseudomonadota</taxon>
        <taxon>Betaproteobacteria</taxon>
        <taxon>Burkholderiales</taxon>
        <taxon>Oxalobacteraceae</taxon>
        <taxon>Telluria group</taxon>
        <taxon>Massilia</taxon>
    </lineage>
</organism>
<accession>A0ABV7PMX1</accession>
<gene>
    <name evidence="1" type="ORF">ACFOPH_20470</name>
</gene>
<comment type="caution">
    <text evidence="1">The sequence shown here is derived from an EMBL/GenBank/DDBJ whole genome shotgun (WGS) entry which is preliminary data.</text>
</comment>
<protein>
    <submittedName>
        <fullName evidence="1">Uncharacterized protein</fullName>
    </submittedName>
</protein>
<proteinExistence type="predicted"/>
<dbReference type="RefSeq" id="WP_379737092.1">
    <property type="nucleotide sequence ID" value="NZ_JBHRVV010000001.1"/>
</dbReference>
<dbReference type="EMBL" id="JBHRVV010000001">
    <property type="protein sequence ID" value="MFC3460601.1"/>
    <property type="molecule type" value="Genomic_DNA"/>
</dbReference>
<sequence length="157" mass="17672">MKVAFHANVVDEDTRALAAALEPVLKSLGQGLDGDYGGSIEHLWIQIEMLAYLAREDGRARHPFRFQKRVSGRSHFGVPANPDWFNVGHFSVRPDFALLASRPVEHVIEHVLQRVYCESAVLLEKQKKLGGFDAGLFRERFLVECASLGYPLIPERC</sequence>
<dbReference type="Proteomes" id="UP001595665">
    <property type="component" value="Unassembled WGS sequence"/>
</dbReference>
<evidence type="ECO:0000313" key="1">
    <source>
        <dbReference type="EMBL" id="MFC3460601.1"/>
    </source>
</evidence>